<sequence length="180" mass="20303">EDNVSDKSSDCGWVIEAENADIRNDPDIDIESDLGEDKGEEVSDDEYFNIDEIMRDETEEVRMECELNIGLSDENITPILKEMGQGDCPSVHIRDINTGLEQGTENVIEEEVMDVDEPIIRGKSISRGRAKGRGGRARFGRGRGRQTDRPRQTTNKWKWTDVDNVQKDIPFIGQPGLNAH</sequence>
<gene>
    <name evidence="2" type="ORF">g.45765</name>
</gene>
<evidence type="ECO:0000313" key="2">
    <source>
        <dbReference type="EMBL" id="JAS46202.1"/>
    </source>
</evidence>
<reference evidence="2" key="1">
    <citation type="submission" date="2015-11" db="EMBL/GenBank/DDBJ databases">
        <title>De novo transcriptome assembly of four potential Pierce s Disease insect vectors from Arizona vineyards.</title>
        <authorList>
            <person name="Tassone E.E."/>
        </authorList>
    </citation>
    <scope>NUCLEOTIDE SEQUENCE</scope>
</reference>
<dbReference type="AlphaFoldDB" id="A0A1B6F7J7"/>
<accession>A0A1B6F7J7</accession>
<name>A0A1B6F7J7_9HEMI</name>
<proteinExistence type="predicted"/>
<feature type="region of interest" description="Disordered" evidence="1">
    <location>
        <begin position="127"/>
        <end position="155"/>
    </location>
</feature>
<feature type="non-terminal residue" evidence="2">
    <location>
        <position position="1"/>
    </location>
</feature>
<feature type="compositionally biased region" description="Basic residues" evidence="1">
    <location>
        <begin position="127"/>
        <end position="144"/>
    </location>
</feature>
<protein>
    <submittedName>
        <fullName evidence="2">Uncharacterized protein</fullName>
    </submittedName>
</protein>
<evidence type="ECO:0000256" key="1">
    <source>
        <dbReference type="SAM" id="MobiDB-lite"/>
    </source>
</evidence>
<feature type="non-terminal residue" evidence="2">
    <location>
        <position position="180"/>
    </location>
</feature>
<dbReference type="EMBL" id="GECZ01023567">
    <property type="protein sequence ID" value="JAS46202.1"/>
    <property type="molecule type" value="Transcribed_RNA"/>
</dbReference>
<feature type="region of interest" description="Disordered" evidence="1">
    <location>
        <begin position="18"/>
        <end position="41"/>
    </location>
</feature>
<organism evidence="2">
    <name type="scientific">Cuerna arida</name>
    <dbReference type="NCBI Taxonomy" id="1464854"/>
    <lineage>
        <taxon>Eukaryota</taxon>
        <taxon>Metazoa</taxon>
        <taxon>Ecdysozoa</taxon>
        <taxon>Arthropoda</taxon>
        <taxon>Hexapoda</taxon>
        <taxon>Insecta</taxon>
        <taxon>Pterygota</taxon>
        <taxon>Neoptera</taxon>
        <taxon>Paraneoptera</taxon>
        <taxon>Hemiptera</taxon>
        <taxon>Auchenorrhyncha</taxon>
        <taxon>Membracoidea</taxon>
        <taxon>Cicadellidae</taxon>
        <taxon>Cicadellinae</taxon>
        <taxon>Proconiini</taxon>
        <taxon>Cuerna</taxon>
    </lineage>
</organism>